<feature type="compositionally biased region" description="Low complexity" evidence="1">
    <location>
        <begin position="162"/>
        <end position="179"/>
    </location>
</feature>
<dbReference type="RefSeq" id="XP_026544616.1">
    <property type="nucleotide sequence ID" value="XM_026688831.1"/>
</dbReference>
<evidence type="ECO:0000313" key="3">
    <source>
        <dbReference type="RefSeq" id="XP_026544616.1"/>
    </source>
</evidence>
<feature type="compositionally biased region" description="Low complexity" evidence="1">
    <location>
        <begin position="24"/>
        <end position="35"/>
    </location>
</feature>
<dbReference type="AlphaFoldDB" id="A0A6J1VNI0"/>
<feature type="compositionally biased region" description="Basic and acidic residues" evidence="1">
    <location>
        <begin position="142"/>
        <end position="161"/>
    </location>
</feature>
<name>A0A6J1VNI0_9SAUR</name>
<evidence type="ECO:0000256" key="1">
    <source>
        <dbReference type="SAM" id="MobiDB-lite"/>
    </source>
</evidence>
<evidence type="ECO:0000313" key="2">
    <source>
        <dbReference type="Proteomes" id="UP000504612"/>
    </source>
</evidence>
<protein>
    <submittedName>
        <fullName evidence="3">Uncharacterized protein LOC113426465</fullName>
    </submittedName>
</protein>
<feature type="compositionally biased region" description="Basic and acidic residues" evidence="1">
    <location>
        <begin position="236"/>
        <end position="256"/>
    </location>
</feature>
<gene>
    <name evidence="3" type="primary">LOC113426465</name>
</gene>
<proteinExistence type="predicted"/>
<organism evidence="2 3">
    <name type="scientific">Notechis scutatus</name>
    <name type="common">mainland tiger snake</name>
    <dbReference type="NCBI Taxonomy" id="8663"/>
    <lineage>
        <taxon>Eukaryota</taxon>
        <taxon>Metazoa</taxon>
        <taxon>Chordata</taxon>
        <taxon>Craniata</taxon>
        <taxon>Vertebrata</taxon>
        <taxon>Euteleostomi</taxon>
        <taxon>Lepidosauria</taxon>
        <taxon>Squamata</taxon>
        <taxon>Bifurcata</taxon>
        <taxon>Unidentata</taxon>
        <taxon>Episquamata</taxon>
        <taxon>Toxicofera</taxon>
        <taxon>Serpentes</taxon>
        <taxon>Colubroidea</taxon>
        <taxon>Elapidae</taxon>
        <taxon>Hydrophiinae</taxon>
        <taxon>Notechis</taxon>
    </lineage>
</organism>
<accession>A0A6J1VNI0</accession>
<reference evidence="3" key="1">
    <citation type="submission" date="2025-08" db="UniProtKB">
        <authorList>
            <consortium name="RefSeq"/>
        </authorList>
    </citation>
    <scope>IDENTIFICATION</scope>
</reference>
<feature type="region of interest" description="Disordered" evidence="1">
    <location>
        <begin position="142"/>
        <end position="277"/>
    </location>
</feature>
<feature type="region of interest" description="Disordered" evidence="1">
    <location>
        <begin position="1"/>
        <end position="125"/>
    </location>
</feature>
<feature type="compositionally biased region" description="Gly residues" evidence="1">
    <location>
        <begin position="180"/>
        <end position="189"/>
    </location>
</feature>
<feature type="compositionally biased region" description="Polar residues" evidence="1">
    <location>
        <begin position="216"/>
        <end position="231"/>
    </location>
</feature>
<dbReference type="GeneID" id="113426465"/>
<sequence>MLPHKARCCNPAAAASGFREGPVRRAPSGARGGALPPRPAPSPGFGTRTSPRGQSRRPAWPDWKRPEAGGGGTRRGSEQPSLAGPFREPRPSFPAKPESAARLQSGRPNSSCRAGAGRRVEKATGGFWELKSIQREVAKFEKLSPEKREAEAGASPGEERAVPGSVSSSSSRIPVRGGRQLLGGRGGLASSGDHRGRPCKILQKGSGAFSRMRSLSAAQRSQNADIPQQRNPGRGGHRDPAVSEKKPRPSSKERPEYISQAIGQKLSNRKAGESANQ</sequence>
<keyword evidence="2" id="KW-1185">Reference proteome</keyword>
<dbReference type="KEGG" id="nss:113426465"/>
<dbReference type="Proteomes" id="UP000504612">
    <property type="component" value="Unplaced"/>
</dbReference>